<dbReference type="Gene3D" id="2.60.40.150">
    <property type="entry name" value="C2 domain"/>
    <property type="match status" value="1"/>
</dbReference>
<dbReference type="CDD" id="cd00275">
    <property type="entry name" value="C2_PLC_like"/>
    <property type="match status" value="1"/>
</dbReference>
<dbReference type="Pfam" id="PF17787">
    <property type="entry name" value="PH_14"/>
    <property type="match status" value="1"/>
</dbReference>
<dbReference type="Proteomes" id="UP000663881">
    <property type="component" value="Unassembled WGS sequence"/>
</dbReference>
<dbReference type="InterPro" id="IPR000909">
    <property type="entry name" value="PLipase_C_PInositol-sp_X_dom"/>
</dbReference>
<dbReference type="SUPFAM" id="SSF49562">
    <property type="entry name" value="C2 domain (Calcium/lipid-binding domain, CaLB)"/>
    <property type="match status" value="1"/>
</dbReference>
<dbReference type="InterPro" id="IPR011992">
    <property type="entry name" value="EF-hand-dom_pair"/>
</dbReference>
<evidence type="ECO:0000256" key="8">
    <source>
        <dbReference type="PIRSR" id="PIRSR000956-2"/>
    </source>
</evidence>
<dbReference type="GO" id="GO:0046488">
    <property type="term" value="P:phosphatidylinositol metabolic process"/>
    <property type="evidence" value="ECO:0007669"/>
    <property type="project" value="TreeGrafter"/>
</dbReference>
<feature type="binding site" evidence="8">
    <location>
        <position position="375"/>
    </location>
    <ligand>
        <name>Ca(2+)</name>
        <dbReference type="ChEBI" id="CHEBI:29108"/>
    </ligand>
</feature>
<dbReference type="Pfam" id="PF00388">
    <property type="entry name" value="PI-PLC-X"/>
    <property type="match status" value="1"/>
</dbReference>
<dbReference type="GO" id="GO:0005509">
    <property type="term" value="F:calcium ion binding"/>
    <property type="evidence" value="ECO:0007669"/>
    <property type="project" value="UniProtKB-UniRule"/>
</dbReference>
<dbReference type="PANTHER" id="PTHR10336">
    <property type="entry name" value="PHOSPHOINOSITIDE-SPECIFIC PHOSPHOLIPASE C FAMILY PROTEIN"/>
    <property type="match status" value="1"/>
</dbReference>
<dbReference type="InterPro" id="IPR037862">
    <property type="entry name" value="PLC-beta_PH"/>
</dbReference>
<evidence type="ECO:0000256" key="10">
    <source>
        <dbReference type="SAM" id="Coils"/>
    </source>
</evidence>
<feature type="binding site" evidence="8">
    <location>
        <position position="424"/>
    </location>
    <ligand>
        <name>Ca(2+)</name>
        <dbReference type="ChEBI" id="CHEBI:29108"/>
    </ligand>
</feature>
<dbReference type="PROSITE" id="PS50007">
    <property type="entry name" value="PIPLC_X_DOMAIN"/>
    <property type="match status" value="1"/>
</dbReference>
<dbReference type="SUPFAM" id="SSF51695">
    <property type="entry name" value="PLC-like phosphodiesterases"/>
    <property type="match status" value="1"/>
</dbReference>
<evidence type="ECO:0000256" key="1">
    <source>
        <dbReference type="ARBA" id="ARBA00001195"/>
    </source>
</evidence>
<comment type="caution">
    <text evidence="13">The sequence shown here is derived from an EMBL/GenBank/DDBJ whole genome shotgun (WGS) entry which is preliminary data.</text>
</comment>
<dbReference type="Pfam" id="PF00387">
    <property type="entry name" value="PI-PLC-Y"/>
    <property type="match status" value="1"/>
</dbReference>
<dbReference type="Gene3D" id="2.30.29.240">
    <property type="match status" value="1"/>
</dbReference>
<keyword evidence="2 6" id="KW-0378">Hydrolase</keyword>
<dbReference type="Gene3D" id="1.10.238.10">
    <property type="entry name" value="EF-hand"/>
    <property type="match status" value="1"/>
</dbReference>
<keyword evidence="5 6" id="KW-0807">Transducer</keyword>
<feature type="domain" description="PI-PLC Y-box" evidence="12">
    <location>
        <begin position="633"/>
        <end position="748"/>
    </location>
</feature>
<evidence type="ECO:0000256" key="5">
    <source>
        <dbReference type="ARBA" id="ARBA00023224"/>
    </source>
</evidence>
<comment type="catalytic activity">
    <reaction evidence="1 6 9">
        <text>a 1,2-diacyl-sn-glycero-3-phospho-(1D-myo-inositol-4,5-bisphosphate) + H2O = 1D-myo-inositol 1,4,5-trisphosphate + a 1,2-diacyl-sn-glycerol + H(+)</text>
        <dbReference type="Rhea" id="RHEA:33179"/>
        <dbReference type="ChEBI" id="CHEBI:15377"/>
        <dbReference type="ChEBI" id="CHEBI:15378"/>
        <dbReference type="ChEBI" id="CHEBI:17815"/>
        <dbReference type="ChEBI" id="CHEBI:58456"/>
        <dbReference type="ChEBI" id="CHEBI:203600"/>
        <dbReference type="EC" id="3.1.4.11"/>
    </reaction>
</comment>
<dbReference type="GO" id="GO:0005737">
    <property type="term" value="C:cytoplasm"/>
    <property type="evidence" value="ECO:0007669"/>
    <property type="project" value="TreeGrafter"/>
</dbReference>
<evidence type="ECO:0000259" key="12">
    <source>
        <dbReference type="PROSITE" id="PS50008"/>
    </source>
</evidence>
<dbReference type="InterPro" id="IPR016280">
    <property type="entry name" value="PLC-beta"/>
</dbReference>
<dbReference type="EC" id="3.1.4.11" evidence="6"/>
<evidence type="ECO:0000256" key="2">
    <source>
        <dbReference type="ARBA" id="ARBA00022801"/>
    </source>
</evidence>
<dbReference type="SMART" id="SM00148">
    <property type="entry name" value="PLCXc"/>
    <property type="match status" value="1"/>
</dbReference>
<gene>
    <name evidence="13" type="ORF">OKA104_LOCUS12624</name>
</gene>
<keyword evidence="3 6" id="KW-0442">Lipid degradation</keyword>
<evidence type="ECO:0000256" key="4">
    <source>
        <dbReference type="ARBA" id="ARBA00023098"/>
    </source>
</evidence>
<dbReference type="FunFam" id="3.20.20.190:FF:000084">
    <property type="match status" value="1"/>
</dbReference>
<dbReference type="InterPro" id="IPR017946">
    <property type="entry name" value="PLC-like_Pdiesterase_TIM-brl"/>
</dbReference>
<evidence type="ECO:0000256" key="11">
    <source>
        <dbReference type="SAM" id="MobiDB-lite"/>
    </source>
</evidence>
<reference evidence="13" key="1">
    <citation type="submission" date="2021-02" db="EMBL/GenBank/DDBJ databases">
        <authorList>
            <person name="Nowell W R."/>
        </authorList>
    </citation>
    <scope>NUCLEOTIDE SEQUENCE</scope>
</reference>
<keyword evidence="4 6" id="KW-0443">Lipid metabolism</keyword>
<evidence type="ECO:0000256" key="3">
    <source>
        <dbReference type="ARBA" id="ARBA00022963"/>
    </source>
</evidence>
<keyword evidence="8" id="KW-0479">Metal-binding</keyword>
<sequence>MAGFHVSSLKPNEVSANLRSGTFALKWPEETNKPVIPIAVNLSVDAKGFYLICLNKVTKETECFDIALIHDTRTGSEAILPRGASECEQIHIGVLDVQLSSKWLTIYYGNSFIPDKDLRIIHFCFHSPTVAREWTEQLFQYGHNPLLRNLSSLECLEKMHSRIINGLVDDRFDKKAISVRNLIQYLCKNTRDSNKETKILKVLEFLELPCRMETVIDPDQFTFNKFIRFYMQLMERHEIDKLFDSTGGRHRRYLSWEKIRDFIVKQNDARGDAFGMDYYDQKAKDLVKKYTQHDKHFIQKGMLDESFLRYLLSFDNLIVDPSKFDLFMDMDKPLSHYFIASSHNTYLTGSQLTGRASTEMYRQVLLTGCRCIELDVVDSEKKTDEPEIKHRNTPVRSVPFIDVILAIRDCAFKVSPYPLILSLENHCSARVQAKMAQYLVDVFGDRLITQPLKTHPVEENCPLPSPSDLKYKILIKNKKLAQNPKSKVSNITGQTSIRKTDSIATTTSDQSTGGIVIPSTSPTQSTFVNSTIDSLQRKQSVLNEIRNDLQNIEFDPQFANENNRNGILIEEDGISSDDDDEILLNAENSNDINLQTNPTEILILDQTTNNMINNPTYPTNSDALAESKATKAMSDLVHYIVPKSFVTFAEAEKRNRSYEISSFAEDKAQSLIREYAIEFVAYNQRQLSRIYPRGTRFDSSNYNPYLFWPVGCQMAALNYQTLDTPMQVNLGLFSFNSSCGYLEKPASLCQSTGSFDPKGRTNVENVVGYQIDIKLISGQFFCQDREPTYVDIEMYGMYADATKRHEYRLRAKRWNGFQAVYDDTDIETAEYSIRFTKVILPEMASFRFAVSEEDGTFIGQSFIPVAHLRPGYRHVVLRNQMNIPVQSSTLFIYIRKDVHVDAENKQLIDRLVSPTTAQATTFKEQQTKQVNFKPLSHQRSHSVGEINTTRKIPINEIESYKNTFPTNVPLQHHYYTSTTDMNLVPATTTKSVPNNKKRMQSIPYVDTHWYQNSVVASSQLHNREILCKELILQDVEETKSFRRKRKSIEAKIHRASLEFDKKIQNEEDRFQKYLYRYRMGMHPLTHRSTHQWNQTESDHSNNSHIDGRTSSLIQQRITTEEIKQAESRLLDLYSDKFHSQNELEYKLSKEYYNDLEKEINDYYAKQLNQIHDILKQEQSNVKGEVRVRMKSETKKTLVDETDKEKIDTVKEKIRQMNIEAGALAIRKLQEMHEQLEATIQTNLQTAIKRLQKEKDLETKNRFTKYSNQLNEIKLRLQRDMYGNDCHAPRDNSSSTTPYRSTIITSASLSAISHHQNPPTSSAYLPLTSSVSSTNFTETDLSSKRPIVDNNYTTITDQLDDEDLMDDLNDTTETTRL</sequence>
<dbReference type="InterPro" id="IPR001711">
    <property type="entry name" value="PLipase_C_Pinositol-sp_Y"/>
</dbReference>
<feature type="active site" evidence="7">
    <location>
        <position position="343"/>
    </location>
</feature>
<evidence type="ECO:0000256" key="7">
    <source>
        <dbReference type="PIRSR" id="PIRSR000956-1"/>
    </source>
</evidence>
<dbReference type="SUPFAM" id="SSF50729">
    <property type="entry name" value="PH domain-like"/>
    <property type="match status" value="1"/>
</dbReference>
<dbReference type="EMBL" id="CAJOAY010000613">
    <property type="protein sequence ID" value="CAF3702869.1"/>
    <property type="molecule type" value="Genomic_DNA"/>
</dbReference>
<proteinExistence type="predicted"/>
<dbReference type="InterPro" id="IPR001192">
    <property type="entry name" value="PI-PLC_fam"/>
</dbReference>
<dbReference type="GO" id="GO:0004435">
    <property type="term" value="F:phosphatidylinositol-4,5-bisphosphate phospholipase C activity"/>
    <property type="evidence" value="ECO:0007669"/>
    <property type="project" value="UniProtKB-UniRule"/>
</dbReference>
<organism evidence="13 14">
    <name type="scientific">Adineta steineri</name>
    <dbReference type="NCBI Taxonomy" id="433720"/>
    <lineage>
        <taxon>Eukaryota</taxon>
        <taxon>Metazoa</taxon>
        <taxon>Spiralia</taxon>
        <taxon>Gnathifera</taxon>
        <taxon>Rotifera</taxon>
        <taxon>Eurotatoria</taxon>
        <taxon>Bdelloidea</taxon>
        <taxon>Adinetida</taxon>
        <taxon>Adinetidae</taxon>
        <taxon>Adineta</taxon>
    </lineage>
</organism>
<protein>
    <recommendedName>
        <fullName evidence="6">1-phosphatidylinositol 4,5-bisphosphate phosphodiesterase</fullName>
        <ecNumber evidence="6">3.1.4.11</ecNumber>
    </recommendedName>
</protein>
<feature type="region of interest" description="Disordered" evidence="11">
    <location>
        <begin position="502"/>
        <end position="522"/>
    </location>
</feature>
<dbReference type="PANTHER" id="PTHR10336:SF149">
    <property type="entry name" value="1-PHOSPHATIDYLINOSITOL 4,5-BISPHOSPHATE PHOSPHODIESTERASE CLASSES I AND II"/>
    <property type="match status" value="1"/>
</dbReference>
<dbReference type="SMART" id="SM00149">
    <property type="entry name" value="PLCYc"/>
    <property type="match status" value="1"/>
</dbReference>
<dbReference type="GO" id="GO:0016042">
    <property type="term" value="P:lipid catabolic process"/>
    <property type="evidence" value="ECO:0007669"/>
    <property type="project" value="UniProtKB-KW"/>
</dbReference>
<feature type="binding site" evidence="8">
    <location>
        <position position="373"/>
    </location>
    <ligand>
        <name>Ca(2+)</name>
        <dbReference type="ChEBI" id="CHEBI:29108"/>
    </ligand>
</feature>
<dbReference type="GO" id="GO:0051209">
    <property type="term" value="P:release of sequestered calcium ion into cytosol"/>
    <property type="evidence" value="ECO:0007669"/>
    <property type="project" value="TreeGrafter"/>
</dbReference>
<dbReference type="PIRSF" id="PIRSF000956">
    <property type="entry name" value="PLC-beta"/>
    <property type="match status" value="1"/>
</dbReference>
<dbReference type="Pfam" id="PF09279">
    <property type="entry name" value="EF-hand_like"/>
    <property type="match status" value="1"/>
</dbReference>
<keyword evidence="8" id="KW-0106">Calcium</keyword>
<accession>A0A818USV3</accession>
<dbReference type="PROSITE" id="PS50008">
    <property type="entry name" value="PIPLC_Y_DOMAIN"/>
    <property type="match status" value="1"/>
</dbReference>
<evidence type="ECO:0000313" key="13">
    <source>
        <dbReference type="EMBL" id="CAF3702869.1"/>
    </source>
</evidence>
<name>A0A818USV3_9BILA</name>
<dbReference type="Gene3D" id="3.20.20.190">
    <property type="entry name" value="Phosphatidylinositol (PI) phosphodiesterase"/>
    <property type="match status" value="1"/>
</dbReference>
<evidence type="ECO:0000256" key="9">
    <source>
        <dbReference type="RuleBase" id="RU361133"/>
    </source>
</evidence>
<feature type="binding site" evidence="8">
    <location>
        <position position="344"/>
    </location>
    <ligand>
        <name>Ca(2+)</name>
        <dbReference type="ChEBI" id="CHEBI:29108"/>
    </ligand>
</feature>
<dbReference type="GO" id="GO:0048015">
    <property type="term" value="P:phosphatidylinositol-mediated signaling"/>
    <property type="evidence" value="ECO:0007669"/>
    <property type="project" value="TreeGrafter"/>
</dbReference>
<dbReference type="InterPro" id="IPR015359">
    <property type="entry name" value="PLC_EF-hand-like"/>
</dbReference>
<evidence type="ECO:0000313" key="14">
    <source>
        <dbReference type="Proteomes" id="UP000663881"/>
    </source>
</evidence>
<dbReference type="CDD" id="cd08591">
    <property type="entry name" value="PI-PLCc_beta"/>
    <property type="match status" value="1"/>
</dbReference>
<dbReference type="SUPFAM" id="SSF47473">
    <property type="entry name" value="EF-hand"/>
    <property type="match status" value="1"/>
</dbReference>
<feature type="active site" evidence="7">
    <location>
        <position position="390"/>
    </location>
</feature>
<comment type="cofactor">
    <cofactor evidence="8">
        <name>Ca(2+)</name>
        <dbReference type="ChEBI" id="CHEBI:29108"/>
    </cofactor>
    <text evidence="8">Binds 1 Ca(2+) ion per subunit.</text>
</comment>
<dbReference type="PRINTS" id="PR00390">
    <property type="entry name" value="PHPHLIPASEC"/>
</dbReference>
<evidence type="ECO:0000256" key="6">
    <source>
        <dbReference type="PIRNR" id="PIRNR000956"/>
    </source>
</evidence>
<keyword evidence="10" id="KW-0175">Coiled coil</keyword>
<dbReference type="GO" id="GO:0007186">
    <property type="term" value="P:G protein-coupled receptor signaling pathway"/>
    <property type="evidence" value="ECO:0007669"/>
    <property type="project" value="TreeGrafter"/>
</dbReference>
<dbReference type="InterPro" id="IPR035892">
    <property type="entry name" value="C2_domain_sf"/>
</dbReference>
<feature type="coiled-coil region" evidence="10">
    <location>
        <begin position="1225"/>
        <end position="1260"/>
    </location>
</feature>